<dbReference type="GO" id="GO:0004326">
    <property type="term" value="F:tetrahydrofolylpolyglutamate synthase activity"/>
    <property type="evidence" value="ECO:0007669"/>
    <property type="project" value="InterPro"/>
</dbReference>
<protein>
    <recommendedName>
        <fullName evidence="7">Mur ligase central domain-containing protein</fullName>
    </recommendedName>
</protein>
<dbReference type="Pfam" id="PF08245">
    <property type="entry name" value="Mur_ligase_M"/>
    <property type="match status" value="1"/>
</dbReference>
<gene>
    <name evidence="8" type="ORF">BEU01_01385</name>
</gene>
<dbReference type="Gene3D" id="3.90.190.20">
    <property type="entry name" value="Mur ligase, C-terminal domain"/>
    <property type="match status" value="1"/>
</dbReference>
<dbReference type="GO" id="GO:0046872">
    <property type="term" value="F:metal ion binding"/>
    <property type="evidence" value="ECO:0007669"/>
    <property type="project" value="UniProtKB-KW"/>
</dbReference>
<name>A0A1J5TI48_9ARCH</name>
<proteinExistence type="inferred from homology"/>
<dbReference type="SUPFAM" id="SSF53623">
    <property type="entry name" value="MurD-like peptide ligases, catalytic domain"/>
    <property type="match status" value="1"/>
</dbReference>
<dbReference type="InterPro" id="IPR013221">
    <property type="entry name" value="Mur_ligase_cen"/>
</dbReference>
<dbReference type="NCBIfam" id="TIGR01499">
    <property type="entry name" value="folC"/>
    <property type="match status" value="1"/>
</dbReference>
<evidence type="ECO:0000256" key="1">
    <source>
        <dbReference type="ARBA" id="ARBA00008276"/>
    </source>
</evidence>
<evidence type="ECO:0000313" key="8">
    <source>
        <dbReference type="EMBL" id="OIR20665.1"/>
    </source>
</evidence>
<evidence type="ECO:0000256" key="5">
    <source>
        <dbReference type="ARBA" id="ARBA00022840"/>
    </source>
</evidence>
<dbReference type="Proteomes" id="UP000183375">
    <property type="component" value="Unassembled WGS sequence"/>
</dbReference>
<evidence type="ECO:0000256" key="2">
    <source>
        <dbReference type="ARBA" id="ARBA00022598"/>
    </source>
</evidence>
<dbReference type="InterPro" id="IPR036615">
    <property type="entry name" value="Mur_ligase_C_dom_sf"/>
</dbReference>
<evidence type="ECO:0000256" key="3">
    <source>
        <dbReference type="ARBA" id="ARBA00022723"/>
    </source>
</evidence>
<accession>A0A1J5TI48</accession>
<keyword evidence="2" id="KW-0436">Ligase</keyword>
<keyword evidence="6" id="KW-0460">Magnesium</keyword>
<dbReference type="PANTHER" id="PTHR11136">
    <property type="entry name" value="FOLYLPOLYGLUTAMATE SYNTHASE-RELATED"/>
    <property type="match status" value="1"/>
</dbReference>
<dbReference type="GO" id="GO:0005737">
    <property type="term" value="C:cytoplasm"/>
    <property type="evidence" value="ECO:0007669"/>
    <property type="project" value="TreeGrafter"/>
</dbReference>
<keyword evidence="5" id="KW-0067">ATP-binding</keyword>
<dbReference type="PANTHER" id="PTHR11136:SF0">
    <property type="entry name" value="DIHYDROFOLATE SYNTHETASE-RELATED"/>
    <property type="match status" value="1"/>
</dbReference>
<evidence type="ECO:0000259" key="7">
    <source>
        <dbReference type="Pfam" id="PF08245"/>
    </source>
</evidence>
<sequence length="372" mass="42592">MGIYRIMKKIESYEEALAWLDDLNQNKIMPGLERIRKVMDLFGNPQTKIRIISIGGTNAKGSTSYNLSRTLMQTGKIIGCFTSPHIHTVRERIKINHKNINKNLFTKYIFKLRDISEKNNLRITYFEVLTALAYIYFHEKNVDYAIMEIGLGGEWDAVNIADTEIAILTTLGLDHTEYLGSNLEKIAKTKAKIVRKNSTVITGWKEKYHKYIPISKKIIKGENIKDWIKACVDTLKLSIKPLISSIPGRQETHLNFTIDTAHNEQAIKYLLSITDDYDRIILGMLKDKDVRGFISRLPKSSTILACNIQSERGATSNYISKICRDLDLECIKFNNVKEAILSIKEEKTLITGSFYTVSDARNYFKLEGYSEL</sequence>
<dbReference type="InterPro" id="IPR001645">
    <property type="entry name" value="Folylpolyglutamate_synth"/>
</dbReference>
<comment type="similarity">
    <text evidence="1">Belongs to the folylpolyglutamate synthase family.</text>
</comment>
<keyword evidence="4" id="KW-0547">Nucleotide-binding</keyword>
<evidence type="ECO:0000256" key="4">
    <source>
        <dbReference type="ARBA" id="ARBA00022741"/>
    </source>
</evidence>
<dbReference type="GO" id="GO:0008841">
    <property type="term" value="F:dihydrofolate synthase activity"/>
    <property type="evidence" value="ECO:0007669"/>
    <property type="project" value="TreeGrafter"/>
</dbReference>
<comment type="caution">
    <text evidence="8">The sequence shown here is derived from an EMBL/GenBank/DDBJ whole genome shotgun (WGS) entry which is preliminary data.</text>
</comment>
<dbReference type="InterPro" id="IPR036565">
    <property type="entry name" value="Mur-like_cat_sf"/>
</dbReference>
<feature type="domain" description="Mur ligase central" evidence="7">
    <location>
        <begin position="94"/>
        <end position="201"/>
    </location>
</feature>
<reference evidence="8 9" key="1">
    <citation type="submission" date="2016-08" db="EMBL/GenBank/DDBJ databases">
        <title>New Insights into Marine Group III Euryarchaeota, from dark to light.</title>
        <authorList>
            <person name="Haro-Moreno J.M."/>
            <person name="Rodriguez-Valera F."/>
            <person name="Lopez-Garcia P."/>
            <person name="Moreira D."/>
            <person name="Martin-Cuadrado A.B."/>
        </authorList>
    </citation>
    <scope>NUCLEOTIDE SEQUENCE [LARGE SCALE GENOMIC DNA]</scope>
    <source>
        <strain evidence="8">CG-Epi4</strain>
    </source>
</reference>
<keyword evidence="3" id="KW-0479">Metal-binding</keyword>
<dbReference type="AlphaFoldDB" id="A0A1J5TI48"/>
<dbReference type="EMBL" id="MIYX01000020">
    <property type="protein sequence ID" value="OIR20665.1"/>
    <property type="molecule type" value="Genomic_DNA"/>
</dbReference>
<dbReference type="Gene3D" id="3.40.1190.10">
    <property type="entry name" value="Mur-like, catalytic domain"/>
    <property type="match status" value="1"/>
</dbReference>
<organism evidence="8 9">
    <name type="scientific">Marine Group III euryarchaeote CG-Epi4</name>
    <dbReference type="NCBI Taxonomy" id="1888998"/>
    <lineage>
        <taxon>Archaea</taxon>
        <taxon>Methanobacteriati</taxon>
        <taxon>Thermoplasmatota</taxon>
        <taxon>Thermoplasmata</taxon>
        <taxon>Candidatus Thermoprofundales</taxon>
    </lineage>
</organism>
<evidence type="ECO:0000313" key="9">
    <source>
        <dbReference type="Proteomes" id="UP000183375"/>
    </source>
</evidence>
<dbReference type="GO" id="GO:0005524">
    <property type="term" value="F:ATP binding"/>
    <property type="evidence" value="ECO:0007669"/>
    <property type="project" value="UniProtKB-KW"/>
</dbReference>
<dbReference type="SUPFAM" id="SSF53244">
    <property type="entry name" value="MurD-like peptide ligases, peptide-binding domain"/>
    <property type="match status" value="1"/>
</dbReference>
<evidence type="ECO:0000256" key="6">
    <source>
        <dbReference type="ARBA" id="ARBA00022842"/>
    </source>
</evidence>